<reference evidence="3" key="1">
    <citation type="submission" date="2019-07" db="EMBL/GenBank/DDBJ databases">
        <title>Shewanella sp. YLB-08 draft genomic sequence.</title>
        <authorList>
            <person name="Yu L."/>
        </authorList>
    </citation>
    <scope>NUCLEOTIDE SEQUENCE [LARGE SCALE GENOMIC DNA]</scope>
    <source>
        <strain evidence="3">JCM 20706</strain>
    </source>
</reference>
<accession>A0A553JPB0</accession>
<dbReference type="Gene3D" id="3.30.300.30">
    <property type="match status" value="1"/>
</dbReference>
<organism evidence="2 3">
    <name type="scientific">Shewanella hanedai</name>
    <name type="common">Alteromonas hanedai</name>
    <dbReference type="NCBI Taxonomy" id="25"/>
    <lineage>
        <taxon>Bacteria</taxon>
        <taxon>Pseudomonadati</taxon>
        <taxon>Pseudomonadota</taxon>
        <taxon>Gammaproteobacteria</taxon>
        <taxon>Alteromonadales</taxon>
        <taxon>Shewanellaceae</taxon>
        <taxon>Shewanella</taxon>
    </lineage>
</organism>
<dbReference type="Proteomes" id="UP000318126">
    <property type="component" value="Unassembled WGS sequence"/>
</dbReference>
<keyword evidence="3" id="KW-1185">Reference proteome</keyword>
<comment type="caution">
    <text evidence="2">The sequence shown here is derived from an EMBL/GenBank/DDBJ whole genome shotgun (WGS) entry which is preliminary data.</text>
</comment>
<dbReference type="EMBL" id="VKGK01000011">
    <property type="protein sequence ID" value="TRY14294.1"/>
    <property type="molecule type" value="Genomic_DNA"/>
</dbReference>
<dbReference type="Gene3D" id="3.40.50.12780">
    <property type="entry name" value="N-terminal domain of ligase-like"/>
    <property type="match status" value="1"/>
</dbReference>
<evidence type="ECO:0000313" key="3">
    <source>
        <dbReference type="Proteomes" id="UP000318126"/>
    </source>
</evidence>
<dbReference type="Pfam" id="PF00501">
    <property type="entry name" value="AMP-binding"/>
    <property type="match status" value="1"/>
</dbReference>
<dbReference type="SUPFAM" id="SSF56801">
    <property type="entry name" value="Acetyl-CoA synthetase-like"/>
    <property type="match status" value="1"/>
</dbReference>
<evidence type="ECO:0000259" key="1">
    <source>
        <dbReference type="Pfam" id="PF00501"/>
    </source>
</evidence>
<gene>
    <name evidence="2" type="ORF">FN961_10720</name>
</gene>
<protein>
    <submittedName>
        <fullName evidence="2">Phenylacetate--CoA ligase</fullName>
    </submittedName>
</protein>
<keyword evidence="2" id="KW-0436">Ligase</keyword>
<dbReference type="PANTHER" id="PTHR43845">
    <property type="entry name" value="BLR5969 PROTEIN"/>
    <property type="match status" value="1"/>
</dbReference>
<dbReference type="InterPro" id="IPR045851">
    <property type="entry name" value="AMP-bd_C_sf"/>
</dbReference>
<evidence type="ECO:0000313" key="2">
    <source>
        <dbReference type="EMBL" id="TRY14294.1"/>
    </source>
</evidence>
<proteinExistence type="predicted"/>
<dbReference type="RefSeq" id="WP_144040179.1">
    <property type="nucleotide sequence ID" value="NZ_BMPL01000010.1"/>
</dbReference>
<name>A0A553JPB0_SHEHA</name>
<dbReference type="InterPro" id="IPR000873">
    <property type="entry name" value="AMP-dep_synth/lig_dom"/>
</dbReference>
<dbReference type="OrthoDB" id="580775at2"/>
<feature type="domain" description="AMP-dependent synthetase/ligase" evidence="1">
    <location>
        <begin position="122"/>
        <end position="275"/>
    </location>
</feature>
<dbReference type="AlphaFoldDB" id="A0A553JPB0"/>
<dbReference type="PANTHER" id="PTHR43845:SF1">
    <property type="entry name" value="BLR5969 PROTEIN"/>
    <property type="match status" value="1"/>
</dbReference>
<dbReference type="GO" id="GO:0016874">
    <property type="term" value="F:ligase activity"/>
    <property type="evidence" value="ECO:0007669"/>
    <property type="project" value="UniProtKB-KW"/>
</dbReference>
<dbReference type="InterPro" id="IPR042099">
    <property type="entry name" value="ANL_N_sf"/>
</dbReference>
<sequence length="409" mass="44094">MSPFYNSKEAQPAKLRETHLLSDLADLLSYAKNSCDYYRQLLADIDVSAVNSRMQLSKLPITRKSDLIKLQAAQRPFGGMTPKGGAVGRLFQSPGPIYEPEGDVHDWWRMGQAFFAAGFRAGDTVQNCLSYHLTPGGFIMDSGAKACGCTVIPAGPGQTDIQLEMIENLAPNGYCGTPSFLNILLEKAKLQGKDISAITKALVSGEALTASLKSTFGKAGIEVKQAYATADIGLIAFESVSEQGLVVAEDILVEIVRPGSKNPVAEGEVGEVVVTSFNRDYPLVRFATGDLSAVLAGESECGRSNMRLKGWLGRADQTTKVKGLFIHPEQIERIRLHHSGLHKVRLVVSSQNNNDTICLRCELAEDALSSADILAIQRSIRSVTQLSADVELLAVGSLPDDGIVIEDSR</sequence>